<dbReference type="EC" id="2.1.3.15" evidence="10"/>
<reference evidence="14 15" key="1">
    <citation type="journal article" date="2019" name="Nat. Microbiol.">
        <title>Mediterranean grassland soil C-N compound turnover is dependent on rainfall and depth, and is mediated by genomically divergent microorganisms.</title>
        <authorList>
            <person name="Diamond S."/>
            <person name="Andeer P.F."/>
            <person name="Li Z."/>
            <person name="Crits-Christoph A."/>
            <person name="Burstein D."/>
            <person name="Anantharaman K."/>
            <person name="Lane K.R."/>
            <person name="Thomas B.C."/>
            <person name="Pan C."/>
            <person name="Northen T.R."/>
            <person name="Banfield J.F."/>
        </authorList>
    </citation>
    <scope>NUCLEOTIDE SEQUENCE [LARGE SCALE GENOMIC DNA]</scope>
    <source>
        <strain evidence="14">NP_8</strain>
    </source>
</reference>
<comment type="subcellular location">
    <subcellularLocation>
        <location evidence="10">Cytoplasm</location>
    </subcellularLocation>
</comment>
<feature type="coiled-coil region" evidence="11">
    <location>
        <begin position="9"/>
        <end position="36"/>
    </location>
</feature>
<evidence type="ECO:0000256" key="5">
    <source>
        <dbReference type="ARBA" id="ARBA00022832"/>
    </source>
</evidence>
<dbReference type="GO" id="GO:0003989">
    <property type="term" value="F:acetyl-CoA carboxylase activity"/>
    <property type="evidence" value="ECO:0007669"/>
    <property type="project" value="InterPro"/>
</dbReference>
<dbReference type="UniPathway" id="UPA00655">
    <property type="reaction ID" value="UER00711"/>
</dbReference>
<evidence type="ECO:0000313" key="15">
    <source>
        <dbReference type="Proteomes" id="UP000318834"/>
    </source>
</evidence>
<comment type="function">
    <text evidence="10">Component of the acetyl coenzyme A carboxylase (ACC) complex. First, biotin carboxylase catalyzes the carboxylation of biotin on its carrier protein (BCCP) and then the CO(2) group is transferred by the carboxyltransferase to acetyl-CoA to form malonyl-CoA.</text>
</comment>
<keyword evidence="5 10" id="KW-0276">Fatty acid metabolism</keyword>
<keyword evidence="2 10" id="KW-0444">Lipid biosynthesis</keyword>
<keyword evidence="11" id="KW-0175">Coiled coil</keyword>
<comment type="catalytic activity">
    <reaction evidence="9 10">
        <text>N(6)-carboxybiotinyl-L-lysyl-[protein] + acetyl-CoA = N(6)-biotinyl-L-lysyl-[protein] + malonyl-CoA</text>
        <dbReference type="Rhea" id="RHEA:54728"/>
        <dbReference type="Rhea" id="RHEA-COMP:10505"/>
        <dbReference type="Rhea" id="RHEA-COMP:10506"/>
        <dbReference type="ChEBI" id="CHEBI:57288"/>
        <dbReference type="ChEBI" id="CHEBI:57384"/>
        <dbReference type="ChEBI" id="CHEBI:83144"/>
        <dbReference type="ChEBI" id="CHEBI:83145"/>
        <dbReference type="EC" id="2.1.3.15"/>
    </reaction>
</comment>
<evidence type="ECO:0000256" key="6">
    <source>
        <dbReference type="ARBA" id="ARBA00022840"/>
    </source>
</evidence>
<sequence length="341" mass="37827">MTERTSSPAADLDRQLADLEQEIERLRKRAREQSVSVDAELGPLLERADHLRVQIYTNPSPWHIVQLARQSQRPRLLDFVGSLCSDVMELHGDRLYRDDPALLAALARFDGRPVVVIGHNKGKDTKENIARNFGMPYPEGYRKALRAMRLAEKFRYPVISFVDTPGAYPGDEAEERGQAEAIARNIQEMSRLRVPLVVVITGEGGSGGALAIAVGDVVLMLQYAVYTVISPEGCAAILWHDASRARDAAEALKLTAQDLQTLGVVDEVLPEPFGGAHRDPDATFAAVREALGRHLQALREVPIEVLLDRRYKKYRRMGRILEESTQSAQSSQSTRSPAQDG</sequence>
<protein>
    <recommendedName>
        <fullName evidence="10">Acetyl-coenzyme A carboxylase carboxyl transferase subunit alpha</fullName>
        <shortName evidence="10">ACCase subunit alpha</shortName>
        <shortName evidence="10">Acetyl-CoA carboxylase carboxyltransferase subunit alpha</shortName>
        <ecNumber evidence="10">2.1.3.15</ecNumber>
    </recommendedName>
</protein>
<dbReference type="PANTHER" id="PTHR42853">
    <property type="entry name" value="ACETYL-COENZYME A CARBOXYLASE CARBOXYL TRANSFERASE SUBUNIT ALPHA"/>
    <property type="match status" value="1"/>
</dbReference>
<evidence type="ECO:0000313" key="14">
    <source>
        <dbReference type="EMBL" id="TMI77223.1"/>
    </source>
</evidence>
<dbReference type="NCBIfam" id="NF004344">
    <property type="entry name" value="PRK05724.1"/>
    <property type="match status" value="1"/>
</dbReference>
<evidence type="ECO:0000259" key="13">
    <source>
        <dbReference type="PROSITE" id="PS50989"/>
    </source>
</evidence>
<dbReference type="GO" id="GO:0005524">
    <property type="term" value="F:ATP binding"/>
    <property type="evidence" value="ECO:0007669"/>
    <property type="project" value="UniProtKB-KW"/>
</dbReference>
<organism evidence="14 15">
    <name type="scientific">Candidatus Segetimicrobium genomatis</name>
    <dbReference type="NCBI Taxonomy" id="2569760"/>
    <lineage>
        <taxon>Bacteria</taxon>
        <taxon>Bacillati</taxon>
        <taxon>Candidatus Sysuimicrobiota</taxon>
        <taxon>Candidatus Sysuimicrobiia</taxon>
        <taxon>Candidatus Sysuimicrobiales</taxon>
        <taxon>Candidatus Segetimicrobiaceae</taxon>
        <taxon>Candidatus Segetimicrobium</taxon>
    </lineage>
</organism>
<feature type="region of interest" description="Disordered" evidence="12">
    <location>
        <begin position="322"/>
        <end position="341"/>
    </location>
</feature>
<dbReference type="InterPro" id="IPR011763">
    <property type="entry name" value="COA_CT_C"/>
</dbReference>
<dbReference type="EMBL" id="VBAP01000005">
    <property type="protein sequence ID" value="TMI77223.1"/>
    <property type="molecule type" value="Genomic_DNA"/>
</dbReference>
<dbReference type="AlphaFoldDB" id="A0A537J106"/>
<name>A0A537J106_9BACT</name>
<feature type="domain" description="CoA carboxyltransferase C-terminal" evidence="13">
    <location>
        <begin position="43"/>
        <end position="297"/>
    </location>
</feature>
<feature type="compositionally biased region" description="Low complexity" evidence="12">
    <location>
        <begin position="324"/>
        <end position="341"/>
    </location>
</feature>
<keyword evidence="10" id="KW-0963">Cytoplasm</keyword>
<evidence type="ECO:0000256" key="11">
    <source>
        <dbReference type="SAM" id="Coils"/>
    </source>
</evidence>
<proteinExistence type="inferred from homology"/>
<keyword evidence="3 10" id="KW-0808">Transferase</keyword>
<keyword evidence="7 10" id="KW-0443">Lipid metabolism</keyword>
<dbReference type="Gene3D" id="3.90.226.10">
    <property type="entry name" value="2-enoyl-CoA Hydratase, Chain A, domain 1"/>
    <property type="match status" value="1"/>
</dbReference>
<dbReference type="PANTHER" id="PTHR42853:SF3">
    <property type="entry name" value="ACETYL-COENZYME A CARBOXYLASE CARBOXYL TRANSFERASE SUBUNIT ALPHA, CHLOROPLASTIC"/>
    <property type="match status" value="1"/>
</dbReference>
<evidence type="ECO:0000256" key="8">
    <source>
        <dbReference type="ARBA" id="ARBA00023160"/>
    </source>
</evidence>
<dbReference type="PRINTS" id="PR01069">
    <property type="entry name" value="ACCCTRFRASEA"/>
</dbReference>
<evidence type="ECO:0000256" key="1">
    <source>
        <dbReference type="ARBA" id="ARBA00004956"/>
    </source>
</evidence>
<dbReference type="NCBIfam" id="TIGR00513">
    <property type="entry name" value="accA"/>
    <property type="match status" value="1"/>
</dbReference>
<gene>
    <name evidence="10" type="primary">accA</name>
    <name evidence="14" type="ORF">E6H05_00905</name>
</gene>
<comment type="pathway">
    <text evidence="1 10">Lipid metabolism; malonyl-CoA biosynthesis; malonyl-CoA from acetyl-CoA: step 1/1.</text>
</comment>
<keyword evidence="6 10" id="KW-0067">ATP-binding</keyword>
<dbReference type="HAMAP" id="MF_00823">
    <property type="entry name" value="AcetylCoA_CT_alpha"/>
    <property type="match status" value="1"/>
</dbReference>
<comment type="caution">
    <text evidence="14">The sequence shown here is derived from an EMBL/GenBank/DDBJ whole genome shotgun (WGS) entry which is preliminary data.</text>
</comment>
<keyword evidence="8 10" id="KW-0275">Fatty acid biosynthesis</keyword>
<evidence type="ECO:0000256" key="10">
    <source>
        <dbReference type="HAMAP-Rule" id="MF_00823"/>
    </source>
</evidence>
<dbReference type="NCBIfam" id="NF041504">
    <property type="entry name" value="AccA_sub"/>
    <property type="match status" value="1"/>
</dbReference>
<keyword evidence="14" id="KW-0436">Ligase</keyword>
<evidence type="ECO:0000256" key="2">
    <source>
        <dbReference type="ARBA" id="ARBA00022516"/>
    </source>
</evidence>
<dbReference type="InterPro" id="IPR001095">
    <property type="entry name" value="Acetyl_CoA_COase_a_su"/>
</dbReference>
<dbReference type="GO" id="GO:0016743">
    <property type="term" value="F:carboxyl- or carbamoyltransferase activity"/>
    <property type="evidence" value="ECO:0007669"/>
    <property type="project" value="UniProtKB-UniRule"/>
</dbReference>
<comment type="similarity">
    <text evidence="10">Belongs to the AccA family.</text>
</comment>
<keyword evidence="4 10" id="KW-0547">Nucleotide-binding</keyword>
<dbReference type="SUPFAM" id="SSF52096">
    <property type="entry name" value="ClpP/crotonase"/>
    <property type="match status" value="1"/>
</dbReference>
<dbReference type="GO" id="GO:0006633">
    <property type="term" value="P:fatty acid biosynthetic process"/>
    <property type="evidence" value="ECO:0007669"/>
    <property type="project" value="UniProtKB-KW"/>
</dbReference>
<accession>A0A537J106</accession>
<evidence type="ECO:0000256" key="7">
    <source>
        <dbReference type="ARBA" id="ARBA00023098"/>
    </source>
</evidence>
<evidence type="ECO:0000256" key="3">
    <source>
        <dbReference type="ARBA" id="ARBA00022679"/>
    </source>
</evidence>
<dbReference type="InterPro" id="IPR029045">
    <property type="entry name" value="ClpP/crotonase-like_dom_sf"/>
</dbReference>
<comment type="subunit">
    <text evidence="10">Acetyl-CoA carboxylase is a heterohexamer composed of biotin carboxyl carrier protein (AccB), biotin carboxylase (AccC) and two subunits each of ACCase subunit alpha (AccA) and ACCase subunit beta (AccD).</text>
</comment>
<evidence type="ECO:0000256" key="12">
    <source>
        <dbReference type="SAM" id="MobiDB-lite"/>
    </source>
</evidence>
<evidence type="ECO:0000256" key="9">
    <source>
        <dbReference type="ARBA" id="ARBA00049152"/>
    </source>
</evidence>
<dbReference type="GO" id="GO:2001295">
    <property type="term" value="P:malonyl-CoA biosynthetic process"/>
    <property type="evidence" value="ECO:0007669"/>
    <property type="project" value="UniProtKB-UniRule"/>
</dbReference>
<dbReference type="Proteomes" id="UP000318834">
    <property type="component" value="Unassembled WGS sequence"/>
</dbReference>
<dbReference type="Pfam" id="PF03255">
    <property type="entry name" value="ACCA"/>
    <property type="match status" value="1"/>
</dbReference>
<dbReference type="GO" id="GO:0009317">
    <property type="term" value="C:acetyl-CoA carboxylase complex"/>
    <property type="evidence" value="ECO:0007669"/>
    <property type="project" value="InterPro"/>
</dbReference>
<dbReference type="PROSITE" id="PS50989">
    <property type="entry name" value="COA_CT_CTER"/>
    <property type="match status" value="1"/>
</dbReference>
<evidence type="ECO:0000256" key="4">
    <source>
        <dbReference type="ARBA" id="ARBA00022741"/>
    </source>
</evidence>